<feature type="chain" id="PRO_5005188252" evidence="1">
    <location>
        <begin position="19"/>
        <end position="124"/>
    </location>
</feature>
<keyword evidence="1" id="KW-0732">Signal</keyword>
<accession>A0A0G4F8V3</accession>
<proteinExistence type="predicted"/>
<dbReference type="AlphaFoldDB" id="A0A0G4F8V3"/>
<dbReference type="EMBL" id="CDMY01000391">
    <property type="protein sequence ID" value="CEM09002.1"/>
    <property type="molecule type" value="Genomic_DNA"/>
</dbReference>
<keyword evidence="3" id="KW-1185">Reference proteome</keyword>
<evidence type="ECO:0000256" key="1">
    <source>
        <dbReference type="SAM" id="SignalP"/>
    </source>
</evidence>
<organism evidence="2 3">
    <name type="scientific">Vitrella brassicaformis (strain CCMP3155)</name>
    <dbReference type="NCBI Taxonomy" id="1169540"/>
    <lineage>
        <taxon>Eukaryota</taxon>
        <taxon>Sar</taxon>
        <taxon>Alveolata</taxon>
        <taxon>Colpodellida</taxon>
        <taxon>Vitrellaceae</taxon>
        <taxon>Vitrella</taxon>
    </lineage>
</organism>
<protein>
    <submittedName>
        <fullName evidence="2">Uncharacterized protein</fullName>
    </submittedName>
</protein>
<dbReference type="Proteomes" id="UP000041254">
    <property type="component" value="Unassembled WGS sequence"/>
</dbReference>
<dbReference type="InParanoid" id="A0A0G4F8V3"/>
<evidence type="ECO:0000313" key="2">
    <source>
        <dbReference type="EMBL" id="CEM09002.1"/>
    </source>
</evidence>
<reference evidence="2 3" key="1">
    <citation type="submission" date="2014-11" db="EMBL/GenBank/DDBJ databases">
        <authorList>
            <person name="Zhu J."/>
            <person name="Qi W."/>
            <person name="Song R."/>
        </authorList>
    </citation>
    <scope>NUCLEOTIDE SEQUENCE [LARGE SCALE GENOMIC DNA]</scope>
</reference>
<sequence length="124" mass="13725">MLALLFALIALCGPLAECEEIHTEHGLDADACEGEDCAFGGEFAAGGRTECYLGAREVAKAVPREGSGRLEEAFCPEVREFCVFNARRFTSDINYYLIVGTDYKVLEDYDGIPRCGFRTRLELK</sequence>
<feature type="signal peptide" evidence="1">
    <location>
        <begin position="1"/>
        <end position="18"/>
    </location>
</feature>
<gene>
    <name evidence="2" type="ORF">Vbra_4215</name>
</gene>
<dbReference type="PhylomeDB" id="A0A0G4F8V3"/>
<name>A0A0G4F8V3_VITBC</name>
<dbReference type="VEuPathDB" id="CryptoDB:Vbra_4215"/>
<evidence type="ECO:0000313" key="3">
    <source>
        <dbReference type="Proteomes" id="UP000041254"/>
    </source>
</evidence>